<sequence>MASLQSIHLYHIPGFRSTRVLWLYLELQKLYENKLGFTLPSLIVQEFKDVTKFRNEKSKFYLEDCNPNGKVPTLVDPNKDVVMWESCACCLYLLETYDIDGVMLDRVNPKERSLYHQLAFYSSGTLDNLTSTSSPVQRAVLALQQGPANMKVVLKKENKVSWDTIIAPYYEQLLLQNGGPYLVGQNFKAIDVIFGHDLYGLHEKLIARGGGKSWLNREMHPQLCAYHERISERDAYKIAFAQTDTWPQTLFDSGRVTCVAASLWK</sequence>
<evidence type="ECO:0000259" key="2">
    <source>
        <dbReference type="PROSITE" id="PS50404"/>
    </source>
</evidence>
<name>A0A7S3PDS4_9STRA</name>
<dbReference type="InterPro" id="IPR004045">
    <property type="entry name" value="Glutathione_S-Trfase_N"/>
</dbReference>
<dbReference type="InterPro" id="IPR036282">
    <property type="entry name" value="Glutathione-S-Trfase_C_sf"/>
</dbReference>
<feature type="domain" description="GST N-terminal" evidence="2">
    <location>
        <begin position="4"/>
        <end position="101"/>
    </location>
</feature>
<dbReference type="Pfam" id="PF13409">
    <property type="entry name" value="GST_N_2"/>
    <property type="match status" value="1"/>
</dbReference>
<organism evidence="4">
    <name type="scientific">Aplanochytrium stocchinoi</name>
    <dbReference type="NCBI Taxonomy" id="215587"/>
    <lineage>
        <taxon>Eukaryota</taxon>
        <taxon>Sar</taxon>
        <taxon>Stramenopiles</taxon>
        <taxon>Bigyra</taxon>
        <taxon>Labyrinthulomycetes</taxon>
        <taxon>Thraustochytrida</taxon>
        <taxon>Thraustochytriidae</taxon>
        <taxon>Aplanochytrium</taxon>
    </lineage>
</organism>
<gene>
    <name evidence="4" type="ORF">ASTO00021_LOCUS44</name>
</gene>
<proteinExistence type="inferred from homology"/>
<dbReference type="PROSITE" id="PS50404">
    <property type="entry name" value="GST_NTER"/>
    <property type="match status" value="1"/>
</dbReference>
<evidence type="ECO:0000256" key="1">
    <source>
        <dbReference type="ARBA" id="ARBA00007409"/>
    </source>
</evidence>
<feature type="domain" description="GST C-terminal" evidence="3">
    <location>
        <begin position="108"/>
        <end position="251"/>
    </location>
</feature>
<dbReference type="InterPro" id="IPR004046">
    <property type="entry name" value="GST_C"/>
</dbReference>
<dbReference type="SUPFAM" id="SSF52833">
    <property type="entry name" value="Thioredoxin-like"/>
    <property type="match status" value="1"/>
</dbReference>
<dbReference type="SUPFAM" id="SSF47616">
    <property type="entry name" value="GST C-terminal domain-like"/>
    <property type="match status" value="1"/>
</dbReference>
<protein>
    <recommendedName>
        <fullName evidence="5">GST N-terminal domain-containing protein</fullName>
    </recommendedName>
</protein>
<dbReference type="InterPro" id="IPR010987">
    <property type="entry name" value="Glutathione-S-Trfase_C-like"/>
</dbReference>
<comment type="similarity">
    <text evidence="1">Belongs to the GST superfamily.</text>
</comment>
<evidence type="ECO:0000313" key="4">
    <source>
        <dbReference type="EMBL" id="CAE0429680.1"/>
    </source>
</evidence>
<reference evidence="4" key="1">
    <citation type="submission" date="2021-01" db="EMBL/GenBank/DDBJ databases">
        <authorList>
            <person name="Corre E."/>
            <person name="Pelletier E."/>
            <person name="Niang G."/>
            <person name="Scheremetjew M."/>
            <person name="Finn R."/>
            <person name="Kale V."/>
            <person name="Holt S."/>
            <person name="Cochrane G."/>
            <person name="Meng A."/>
            <person name="Brown T."/>
            <person name="Cohen L."/>
        </authorList>
    </citation>
    <scope>NUCLEOTIDE SEQUENCE</scope>
    <source>
        <strain evidence="4">GSBS06</strain>
    </source>
</reference>
<dbReference type="EMBL" id="HBIN01000116">
    <property type="protein sequence ID" value="CAE0429680.1"/>
    <property type="molecule type" value="Transcribed_RNA"/>
</dbReference>
<dbReference type="Pfam" id="PF14497">
    <property type="entry name" value="GST_C_3"/>
    <property type="match status" value="1"/>
</dbReference>
<dbReference type="Gene3D" id="1.20.1050.130">
    <property type="match status" value="1"/>
</dbReference>
<dbReference type="AlphaFoldDB" id="A0A7S3PDS4"/>
<evidence type="ECO:0000259" key="3">
    <source>
        <dbReference type="PROSITE" id="PS50405"/>
    </source>
</evidence>
<dbReference type="PROSITE" id="PS50405">
    <property type="entry name" value="GST_CTER"/>
    <property type="match status" value="1"/>
</dbReference>
<dbReference type="PANTHER" id="PTHR44051:SF8">
    <property type="entry name" value="GLUTATHIONE S-TRANSFERASE GSTA"/>
    <property type="match status" value="1"/>
</dbReference>
<dbReference type="InterPro" id="IPR036249">
    <property type="entry name" value="Thioredoxin-like_sf"/>
</dbReference>
<accession>A0A7S3PDS4</accession>
<dbReference type="PANTHER" id="PTHR44051">
    <property type="entry name" value="GLUTATHIONE S-TRANSFERASE-RELATED"/>
    <property type="match status" value="1"/>
</dbReference>
<evidence type="ECO:0008006" key="5">
    <source>
        <dbReference type="Google" id="ProtNLM"/>
    </source>
</evidence>